<feature type="region of interest" description="Disordered" evidence="1">
    <location>
        <begin position="1"/>
        <end position="21"/>
    </location>
</feature>
<evidence type="ECO:0000256" key="1">
    <source>
        <dbReference type="SAM" id="MobiDB-lite"/>
    </source>
</evidence>
<keyword evidence="3" id="KW-1185">Reference proteome</keyword>
<dbReference type="OrthoDB" id="7282816at2"/>
<dbReference type="EMBL" id="QXFL01000001">
    <property type="protein sequence ID" value="RIV89051.1"/>
    <property type="molecule type" value="Genomic_DNA"/>
</dbReference>
<evidence type="ECO:0000313" key="2">
    <source>
        <dbReference type="EMBL" id="RIV89051.1"/>
    </source>
</evidence>
<proteinExistence type="predicted"/>
<evidence type="ECO:0008006" key="4">
    <source>
        <dbReference type="Google" id="ProtNLM"/>
    </source>
</evidence>
<dbReference type="RefSeq" id="WP_119584329.1">
    <property type="nucleotide sequence ID" value="NZ_CAWODQ010000001.1"/>
</dbReference>
<gene>
    <name evidence="2" type="ORF">D2V07_01990</name>
</gene>
<reference evidence="2 3" key="1">
    <citation type="submission" date="2018-08" db="EMBL/GenBank/DDBJ databases">
        <title>Erythrobacter zhengii sp.nov., a bacterium isolated from deep-sea sediment.</title>
        <authorList>
            <person name="Fang C."/>
            <person name="Wu Y.-H."/>
            <person name="Sun C."/>
            <person name="Wang H."/>
            <person name="Cheng H."/>
            <person name="Meng F.-X."/>
            <person name="Wang C.-S."/>
            <person name="Xu X.-W."/>
        </authorList>
    </citation>
    <scope>NUCLEOTIDE SEQUENCE [LARGE SCALE GENOMIC DNA]</scope>
    <source>
        <strain evidence="2 3">V18</strain>
    </source>
</reference>
<sequence length="271" mass="30909">MANKTTLPAFTPVPRKMDRSNGWKPEVQRAFIEALAETGSVAAAARRVNRAPEGAYLLRRHPQAQEFRKAWEAALDIGMQRIEDVAMERALNGVEVPVYSYGKLVGTRTVYNDRLLMFMLRNRAPRRFAADGAKGMNALDKHRLAQMKKEWRKEWERERLATGKREKAEVLASLNAKIDAMRTRKDTLLSPETRRLKEAYEEAARRDADQPFWWDNTPAPAPDGVDEDEAEWTARATPSPEMQAWLDRPARDEPDDGWEIIDPEEHADGGA</sequence>
<feature type="region of interest" description="Disordered" evidence="1">
    <location>
        <begin position="211"/>
        <end position="271"/>
    </location>
</feature>
<feature type="compositionally biased region" description="Acidic residues" evidence="1">
    <location>
        <begin position="253"/>
        <end position="262"/>
    </location>
</feature>
<dbReference type="AlphaFoldDB" id="A0A418NWP4"/>
<protein>
    <recommendedName>
        <fullName evidence="4">Terminase</fullName>
    </recommendedName>
</protein>
<organism evidence="2 3">
    <name type="scientific">Aurantiacibacter zhengii</name>
    <dbReference type="NCBI Taxonomy" id="2307003"/>
    <lineage>
        <taxon>Bacteria</taxon>
        <taxon>Pseudomonadati</taxon>
        <taxon>Pseudomonadota</taxon>
        <taxon>Alphaproteobacteria</taxon>
        <taxon>Sphingomonadales</taxon>
        <taxon>Erythrobacteraceae</taxon>
        <taxon>Aurantiacibacter</taxon>
    </lineage>
</organism>
<name>A0A418NWP4_9SPHN</name>
<dbReference type="Proteomes" id="UP000286576">
    <property type="component" value="Unassembled WGS sequence"/>
</dbReference>
<evidence type="ECO:0000313" key="3">
    <source>
        <dbReference type="Proteomes" id="UP000286576"/>
    </source>
</evidence>
<comment type="caution">
    <text evidence="2">The sequence shown here is derived from an EMBL/GenBank/DDBJ whole genome shotgun (WGS) entry which is preliminary data.</text>
</comment>
<accession>A0A418NWP4</accession>